<dbReference type="GO" id="GO:0006310">
    <property type="term" value="P:DNA recombination"/>
    <property type="evidence" value="ECO:0007669"/>
    <property type="project" value="UniProtKB-KW"/>
</dbReference>
<dbReference type="GO" id="GO:0005524">
    <property type="term" value="F:ATP binding"/>
    <property type="evidence" value="ECO:0007669"/>
    <property type="project" value="UniProtKB-KW"/>
</dbReference>
<feature type="non-terminal residue" evidence="6">
    <location>
        <position position="1"/>
    </location>
</feature>
<feature type="non-terminal residue" evidence="6">
    <location>
        <position position="120"/>
    </location>
</feature>
<dbReference type="GO" id="GO:0003697">
    <property type="term" value="F:single-stranded DNA binding"/>
    <property type="evidence" value="ECO:0007669"/>
    <property type="project" value="InterPro"/>
</dbReference>
<dbReference type="EMBL" id="UINC01170231">
    <property type="protein sequence ID" value="SVD74174.1"/>
    <property type="molecule type" value="Genomic_DNA"/>
</dbReference>
<dbReference type="InterPro" id="IPR027417">
    <property type="entry name" value="P-loop_NTPase"/>
</dbReference>
<dbReference type="PANTHER" id="PTHR45900">
    <property type="entry name" value="RECA"/>
    <property type="match status" value="1"/>
</dbReference>
<evidence type="ECO:0000259" key="5">
    <source>
        <dbReference type="PROSITE" id="PS50162"/>
    </source>
</evidence>
<gene>
    <name evidence="6" type="ORF">METZ01_LOCUS427028</name>
</gene>
<dbReference type="GO" id="GO:0140664">
    <property type="term" value="F:ATP-dependent DNA damage sensor activity"/>
    <property type="evidence" value="ECO:0007669"/>
    <property type="project" value="InterPro"/>
</dbReference>
<dbReference type="InterPro" id="IPR013765">
    <property type="entry name" value="DNA_recomb/repair_RecA"/>
</dbReference>
<keyword evidence="3" id="KW-0067">ATP-binding</keyword>
<comment type="similarity">
    <text evidence="1">Belongs to the RecA family.</text>
</comment>
<reference evidence="6" key="1">
    <citation type="submission" date="2018-05" db="EMBL/GenBank/DDBJ databases">
        <authorList>
            <person name="Lanie J.A."/>
            <person name="Ng W.-L."/>
            <person name="Kazmierczak K.M."/>
            <person name="Andrzejewski T.M."/>
            <person name="Davidsen T.M."/>
            <person name="Wayne K.J."/>
            <person name="Tettelin H."/>
            <person name="Glass J.I."/>
            <person name="Rusch D."/>
            <person name="Podicherti R."/>
            <person name="Tsui H.-C.T."/>
            <person name="Winkler M.E."/>
        </authorList>
    </citation>
    <scope>NUCLEOTIDE SEQUENCE</scope>
</reference>
<name>A0A382XTF6_9ZZZZ</name>
<dbReference type="InterPro" id="IPR020588">
    <property type="entry name" value="RecA_ATP-bd"/>
</dbReference>
<evidence type="ECO:0000313" key="6">
    <source>
        <dbReference type="EMBL" id="SVD74174.1"/>
    </source>
</evidence>
<dbReference type="InterPro" id="IPR049428">
    <property type="entry name" value="RecA-like_N"/>
</dbReference>
<organism evidence="6">
    <name type="scientific">marine metagenome</name>
    <dbReference type="NCBI Taxonomy" id="408172"/>
    <lineage>
        <taxon>unclassified sequences</taxon>
        <taxon>metagenomes</taxon>
        <taxon>ecological metagenomes</taxon>
    </lineage>
</organism>
<dbReference type="Pfam" id="PF00154">
    <property type="entry name" value="RecA_N"/>
    <property type="match status" value="1"/>
</dbReference>
<proteinExistence type="inferred from homology"/>
<keyword evidence="4" id="KW-0233">DNA recombination</keyword>
<sequence>VTDRNKNLDIAIGQIEKAFGRGSVMRLSESNINQNISAIPTGCISLDMALGIGGLPRGRVIEIFGAESAGKSTLAMSVIAQAQKSGGQAAFIDVEHAMDPGYAKIIGVDLDTLLISQPDS</sequence>
<dbReference type="PANTHER" id="PTHR45900:SF1">
    <property type="entry name" value="MITOCHONDRIAL DNA REPAIR PROTEIN RECA HOMOLOG-RELATED"/>
    <property type="match status" value="1"/>
</dbReference>
<dbReference type="AlphaFoldDB" id="A0A382XTF6"/>
<evidence type="ECO:0000256" key="3">
    <source>
        <dbReference type="ARBA" id="ARBA00022840"/>
    </source>
</evidence>
<dbReference type="PROSITE" id="PS50162">
    <property type="entry name" value="RECA_2"/>
    <property type="match status" value="1"/>
</dbReference>
<dbReference type="SUPFAM" id="SSF52540">
    <property type="entry name" value="P-loop containing nucleoside triphosphate hydrolases"/>
    <property type="match status" value="1"/>
</dbReference>
<dbReference type="Gene3D" id="3.40.50.300">
    <property type="entry name" value="P-loop containing nucleotide triphosphate hydrolases"/>
    <property type="match status" value="1"/>
</dbReference>
<feature type="domain" description="RecA family profile 1" evidence="5">
    <location>
        <begin position="35"/>
        <end position="120"/>
    </location>
</feature>
<evidence type="ECO:0000256" key="4">
    <source>
        <dbReference type="ARBA" id="ARBA00023172"/>
    </source>
</evidence>
<evidence type="ECO:0000256" key="1">
    <source>
        <dbReference type="ARBA" id="ARBA00009391"/>
    </source>
</evidence>
<accession>A0A382XTF6</accession>
<dbReference type="GO" id="GO:0005829">
    <property type="term" value="C:cytosol"/>
    <property type="evidence" value="ECO:0007669"/>
    <property type="project" value="TreeGrafter"/>
</dbReference>
<evidence type="ECO:0000256" key="2">
    <source>
        <dbReference type="ARBA" id="ARBA00022741"/>
    </source>
</evidence>
<dbReference type="GO" id="GO:0006281">
    <property type="term" value="P:DNA repair"/>
    <property type="evidence" value="ECO:0007669"/>
    <property type="project" value="InterPro"/>
</dbReference>
<keyword evidence="2" id="KW-0547">Nucleotide-binding</keyword>
<protein>
    <recommendedName>
        <fullName evidence="5">RecA family profile 1 domain-containing protein</fullName>
    </recommendedName>
</protein>